<sequence length="257" mass="28373">MATASKRVRKPNFSEKEATKLLELVDKNIQTINQTANTLRANAAKKAAWQEIAKEVSATSLVHRDEDECRKKWRDLKRAVSAYRTHCRGTGGGPPQPEPPFYEWILKILGDSVALEGIPVNIPDTWDDSVPLVLPGDITITDVTNGGFVSSTPLKEQITYDRVSPPEEDTGTAQSPPAPGPIEPLPVEPSTSTAMAKNIAKTFSKSRIRKRAAAKACDGDPGLWDEWLRVQIEYYKVKTELAKEQLLQLKSSRPAAE</sequence>
<dbReference type="EMBL" id="BLXT01000574">
    <property type="protein sequence ID" value="GFN78180.1"/>
    <property type="molecule type" value="Genomic_DNA"/>
</dbReference>
<protein>
    <submittedName>
        <fullName evidence="3">Myb-related transcription factor, partner of profilin</fullName>
    </submittedName>
</protein>
<name>A0AAV3Y4Q5_9GAST</name>
<dbReference type="Gene3D" id="1.10.10.60">
    <property type="entry name" value="Homeodomain-like"/>
    <property type="match status" value="1"/>
</dbReference>
<feature type="domain" description="Myb-like" evidence="2">
    <location>
        <begin position="5"/>
        <end position="77"/>
    </location>
</feature>
<evidence type="ECO:0000259" key="2">
    <source>
        <dbReference type="PROSITE" id="PS50090"/>
    </source>
</evidence>
<evidence type="ECO:0000313" key="4">
    <source>
        <dbReference type="Proteomes" id="UP000735302"/>
    </source>
</evidence>
<keyword evidence="4" id="KW-1185">Reference proteome</keyword>
<dbReference type="Pfam" id="PF13873">
    <property type="entry name" value="Myb_DNA-bind_5"/>
    <property type="match status" value="1"/>
</dbReference>
<gene>
    <name evidence="3" type="ORF">PoB_000468600</name>
</gene>
<dbReference type="AlphaFoldDB" id="A0AAV3Y4Q5"/>
<dbReference type="SMART" id="SM00717">
    <property type="entry name" value="SANT"/>
    <property type="match status" value="1"/>
</dbReference>
<dbReference type="InterPro" id="IPR001005">
    <property type="entry name" value="SANT/Myb"/>
</dbReference>
<comment type="caution">
    <text evidence="3">The sequence shown here is derived from an EMBL/GenBank/DDBJ whole genome shotgun (WGS) entry which is preliminary data.</text>
</comment>
<accession>A0AAV3Y4Q5</accession>
<reference evidence="3 4" key="1">
    <citation type="journal article" date="2021" name="Elife">
        <title>Chloroplast acquisition without the gene transfer in kleptoplastic sea slugs, Plakobranchus ocellatus.</title>
        <authorList>
            <person name="Maeda T."/>
            <person name="Takahashi S."/>
            <person name="Yoshida T."/>
            <person name="Shimamura S."/>
            <person name="Takaki Y."/>
            <person name="Nagai Y."/>
            <person name="Toyoda A."/>
            <person name="Suzuki Y."/>
            <person name="Arimoto A."/>
            <person name="Ishii H."/>
            <person name="Satoh N."/>
            <person name="Nishiyama T."/>
            <person name="Hasebe M."/>
            <person name="Maruyama T."/>
            <person name="Minagawa J."/>
            <person name="Obokata J."/>
            <person name="Shigenobu S."/>
        </authorList>
    </citation>
    <scope>NUCLEOTIDE SEQUENCE [LARGE SCALE GENOMIC DNA]</scope>
</reference>
<dbReference type="PANTHER" id="PTHR23098:SF16">
    <property type="entry name" value="REGULATORY PROTEIN ZESTE"/>
    <property type="match status" value="1"/>
</dbReference>
<dbReference type="PANTHER" id="PTHR23098">
    <property type="entry name" value="AGAP001331-PA-RELATED"/>
    <property type="match status" value="1"/>
</dbReference>
<organism evidence="3 4">
    <name type="scientific">Plakobranchus ocellatus</name>
    <dbReference type="NCBI Taxonomy" id="259542"/>
    <lineage>
        <taxon>Eukaryota</taxon>
        <taxon>Metazoa</taxon>
        <taxon>Spiralia</taxon>
        <taxon>Lophotrochozoa</taxon>
        <taxon>Mollusca</taxon>
        <taxon>Gastropoda</taxon>
        <taxon>Heterobranchia</taxon>
        <taxon>Euthyneura</taxon>
        <taxon>Panpulmonata</taxon>
        <taxon>Sacoglossa</taxon>
        <taxon>Placobranchoidea</taxon>
        <taxon>Plakobranchidae</taxon>
        <taxon>Plakobranchus</taxon>
    </lineage>
</organism>
<evidence type="ECO:0000256" key="1">
    <source>
        <dbReference type="SAM" id="MobiDB-lite"/>
    </source>
</evidence>
<feature type="region of interest" description="Disordered" evidence="1">
    <location>
        <begin position="163"/>
        <end position="191"/>
    </location>
</feature>
<dbReference type="InterPro" id="IPR028002">
    <property type="entry name" value="Myb_DNA-bind_5"/>
</dbReference>
<dbReference type="Proteomes" id="UP000735302">
    <property type="component" value="Unassembled WGS sequence"/>
</dbReference>
<dbReference type="GO" id="GO:0005634">
    <property type="term" value="C:nucleus"/>
    <property type="evidence" value="ECO:0007669"/>
    <property type="project" value="TreeGrafter"/>
</dbReference>
<proteinExistence type="predicted"/>
<dbReference type="PROSITE" id="PS50090">
    <property type="entry name" value="MYB_LIKE"/>
    <property type="match status" value="1"/>
</dbReference>
<evidence type="ECO:0000313" key="3">
    <source>
        <dbReference type="EMBL" id="GFN78180.1"/>
    </source>
</evidence>
<feature type="compositionally biased region" description="Pro residues" evidence="1">
    <location>
        <begin position="176"/>
        <end position="187"/>
    </location>
</feature>